<gene>
    <name evidence="9" type="primary">HTP4</name>
    <name evidence="9" type="ORF">GLOTRDRAFT_7745</name>
</gene>
<dbReference type="Proteomes" id="UP000030669">
    <property type="component" value="Unassembled WGS sequence"/>
</dbReference>
<evidence type="ECO:0000313" key="9">
    <source>
        <dbReference type="EMBL" id="EPQ54008.1"/>
    </source>
</evidence>
<dbReference type="eggNOG" id="ENOG502QTVQ">
    <property type="taxonomic scope" value="Eukaryota"/>
</dbReference>
<evidence type="ECO:0000256" key="2">
    <source>
        <dbReference type="ARBA" id="ARBA00022559"/>
    </source>
</evidence>
<dbReference type="AlphaFoldDB" id="S7Q3M2"/>
<keyword evidence="4" id="KW-0479">Metal-binding</keyword>
<name>S7Q3M2_GLOTA</name>
<accession>S7Q3M2</accession>
<comment type="cofactor">
    <cofactor evidence="1">
        <name>heme b</name>
        <dbReference type="ChEBI" id="CHEBI:60344"/>
    </cofactor>
</comment>
<dbReference type="KEGG" id="gtr:GLOTRDRAFT_7745"/>
<reference evidence="9 10" key="1">
    <citation type="journal article" date="2012" name="Science">
        <title>The Paleozoic origin of enzymatic lignin decomposition reconstructed from 31 fungal genomes.</title>
        <authorList>
            <person name="Floudas D."/>
            <person name="Binder M."/>
            <person name="Riley R."/>
            <person name="Barry K."/>
            <person name="Blanchette R.A."/>
            <person name="Henrissat B."/>
            <person name="Martinez A.T."/>
            <person name="Otillar R."/>
            <person name="Spatafora J.W."/>
            <person name="Yadav J.S."/>
            <person name="Aerts A."/>
            <person name="Benoit I."/>
            <person name="Boyd A."/>
            <person name="Carlson A."/>
            <person name="Copeland A."/>
            <person name="Coutinho P.M."/>
            <person name="de Vries R.P."/>
            <person name="Ferreira P."/>
            <person name="Findley K."/>
            <person name="Foster B."/>
            <person name="Gaskell J."/>
            <person name="Glotzer D."/>
            <person name="Gorecki P."/>
            <person name="Heitman J."/>
            <person name="Hesse C."/>
            <person name="Hori C."/>
            <person name="Igarashi K."/>
            <person name="Jurgens J.A."/>
            <person name="Kallen N."/>
            <person name="Kersten P."/>
            <person name="Kohler A."/>
            <person name="Kuees U."/>
            <person name="Kumar T.K.A."/>
            <person name="Kuo A."/>
            <person name="LaButti K."/>
            <person name="Larrondo L.F."/>
            <person name="Lindquist E."/>
            <person name="Ling A."/>
            <person name="Lombard V."/>
            <person name="Lucas S."/>
            <person name="Lundell T."/>
            <person name="Martin R."/>
            <person name="McLaughlin D.J."/>
            <person name="Morgenstern I."/>
            <person name="Morin E."/>
            <person name="Murat C."/>
            <person name="Nagy L.G."/>
            <person name="Nolan M."/>
            <person name="Ohm R.A."/>
            <person name="Patyshakuliyeva A."/>
            <person name="Rokas A."/>
            <person name="Ruiz-Duenas F.J."/>
            <person name="Sabat G."/>
            <person name="Salamov A."/>
            <person name="Samejima M."/>
            <person name="Schmutz J."/>
            <person name="Slot J.C."/>
            <person name="St John F."/>
            <person name="Stenlid J."/>
            <person name="Sun H."/>
            <person name="Sun S."/>
            <person name="Syed K."/>
            <person name="Tsang A."/>
            <person name="Wiebenga A."/>
            <person name="Young D."/>
            <person name="Pisabarro A."/>
            <person name="Eastwood D.C."/>
            <person name="Martin F."/>
            <person name="Cullen D."/>
            <person name="Grigoriev I.V."/>
            <person name="Hibbett D.S."/>
        </authorList>
    </citation>
    <scope>NUCLEOTIDE SEQUENCE [LARGE SCALE GENOMIC DNA]</scope>
    <source>
        <strain evidence="9 10">ATCC 11539</strain>
    </source>
</reference>
<keyword evidence="6" id="KW-0408">Iron</keyword>
<keyword evidence="2 9" id="KW-0575">Peroxidase</keyword>
<evidence type="ECO:0000256" key="5">
    <source>
        <dbReference type="ARBA" id="ARBA00023002"/>
    </source>
</evidence>
<dbReference type="HOGENOM" id="CLU_050230_5_0_1"/>
<keyword evidence="3" id="KW-0349">Heme</keyword>
<proteinExistence type="inferred from homology"/>
<dbReference type="OrthoDB" id="407298at2759"/>
<dbReference type="SUPFAM" id="SSF47571">
    <property type="entry name" value="Cloroperoxidase"/>
    <property type="match status" value="1"/>
</dbReference>
<protein>
    <submittedName>
        <fullName evidence="9">Cloroperoxidase</fullName>
    </submittedName>
</protein>
<comment type="similarity">
    <text evidence="7">Belongs to the chloroperoxidase family.</text>
</comment>
<keyword evidence="5" id="KW-0560">Oxidoreductase</keyword>
<dbReference type="Pfam" id="PF01328">
    <property type="entry name" value="Peroxidase_2"/>
    <property type="match status" value="1"/>
</dbReference>
<feature type="non-terminal residue" evidence="9">
    <location>
        <position position="166"/>
    </location>
</feature>
<dbReference type="InterPro" id="IPR036851">
    <property type="entry name" value="Chloroperoxidase-like_sf"/>
</dbReference>
<dbReference type="GO" id="GO:0046872">
    <property type="term" value="F:metal ion binding"/>
    <property type="evidence" value="ECO:0007669"/>
    <property type="project" value="UniProtKB-KW"/>
</dbReference>
<dbReference type="OMA" id="ENWFNEG"/>
<dbReference type="PANTHER" id="PTHR33577">
    <property type="entry name" value="STERIGMATOCYSTIN BIOSYNTHESIS PEROXIDASE STCC-RELATED"/>
    <property type="match status" value="1"/>
</dbReference>
<evidence type="ECO:0000313" key="10">
    <source>
        <dbReference type="Proteomes" id="UP000030669"/>
    </source>
</evidence>
<dbReference type="Gene3D" id="1.10.489.10">
    <property type="entry name" value="Chloroperoxidase-like"/>
    <property type="match status" value="1"/>
</dbReference>
<sequence length="166" mass="18162">SRSPCPALNALANHGYLPRSGTKIHFRQLARALHDVYHLSYPLSAFLASAAFVALGQFSDLSLGDLCRHNHIEHDASLAHRDAAPEQEYAPCKCSRGMLERLLSFSSDGKHLTVGDAARARAARERQYARPLDGVHAEIARGEVALVLGIFGGPEQEVPLDVLRTW</sequence>
<dbReference type="RefSeq" id="XP_007867157.1">
    <property type="nucleotide sequence ID" value="XM_007868966.1"/>
</dbReference>
<evidence type="ECO:0000256" key="7">
    <source>
        <dbReference type="ARBA" id="ARBA00025795"/>
    </source>
</evidence>
<dbReference type="EMBL" id="KB469304">
    <property type="protein sequence ID" value="EPQ54008.1"/>
    <property type="molecule type" value="Genomic_DNA"/>
</dbReference>
<evidence type="ECO:0000256" key="3">
    <source>
        <dbReference type="ARBA" id="ARBA00022617"/>
    </source>
</evidence>
<feature type="domain" description="Heme haloperoxidase family profile" evidence="8">
    <location>
        <begin position="1"/>
        <end position="166"/>
    </location>
</feature>
<evidence type="ECO:0000256" key="4">
    <source>
        <dbReference type="ARBA" id="ARBA00022723"/>
    </source>
</evidence>
<evidence type="ECO:0000259" key="8">
    <source>
        <dbReference type="PROSITE" id="PS51405"/>
    </source>
</evidence>
<keyword evidence="10" id="KW-1185">Reference proteome</keyword>
<evidence type="ECO:0000256" key="6">
    <source>
        <dbReference type="ARBA" id="ARBA00023004"/>
    </source>
</evidence>
<dbReference type="PROSITE" id="PS51405">
    <property type="entry name" value="HEME_HALOPEROXIDASE"/>
    <property type="match status" value="1"/>
</dbReference>
<evidence type="ECO:0000256" key="1">
    <source>
        <dbReference type="ARBA" id="ARBA00001970"/>
    </source>
</evidence>
<dbReference type="InterPro" id="IPR000028">
    <property type="entry name" value="Chloroperoxidase"/>
</dbReference>
<dbReference type="GO" id="GO:0004601">
    <property type="term" value="F:peroxidase activity"/>
    <property type="evidence" value="ECO:0007669"/>
    <property type="project" value="UniProtKB-KW"/>
</dbReference>
<feature type="non-terminal residue" evidence="9">
    <location>
        <position position="1"/>
    </location>
</feature>
<organism evidence="9 10">
    <name type="scientific">Gloeophyllum trabeum (strain ATCC 11539 / FP-39264 / Madison 617)</name>
    <name type="common">Brown rot fungus</name>
    <dbReference type="NCBI Taxonomy" id="670483"/>
    <lineage>
        <taxon>Eukaryota</taxon>
        <taxon>Fungi</taxon>
        <taxon>Dikarya</taxon>
        <taxon>Basidiomycota</taxon>
        <taxon>Agaricomycotina</taxon>
        <taxon>Agaricomycetes</taxon>
        <taxon>Gloeophyllales</taxon>
        <taxon>Gloeophyllaceae</taxon>
        <taxon>Gloeophyllum</taxon>
    </lineage>
</organism>
<dbReference type="PANTHER" id="PTHR33577:SF18">
    <property type="entry name" value="HEME HALOPEROXIDASE FAMILY PROFILE DOMAIN-CONTAINING PROTEIN"/>
    <property type="match status" value="1"/>
</dbReference>
<dbReference type="GeneID" id="19308705"/>